<dbReference type="EMBL" id="JAXBLV010000144">
    <property type="protein sequence ID" value="MDY3559813.1"/>
    <property type="molecule type" value="Genomic_DNA"/>
</dbReference>
<gene>
    <name evidence="1" type="ORF">R5W23_000985</name>
</gene>
<dbReference type="Proteomes" id="UP001272242">
    <property type="component" value="Unassembled WGS sequence"/>
</dbReference>
<protein>
    <submittedName>
        <fullName evidence="1">Uncharacterized protein</fullName>
    </submittedName>
</protein>
<reference evidence="2" key="1">
    <citation type="journal article" date="2023" name="Mar. Drugs">
        <title>Gemmata algarum, a Novel Planctomycete Isolated from an Algal Mat, Displays Antimicrobial Activity.</title>
        <authorList>
            <person name="Kumar G."/>
            <person name="Kallscheuer N."/>
            <person name="Kashif M."/>
            <person name="Ahamad S."/>
            <person name="Jagadeeshwari U."/>
            <person name="Pannikurungottu S."/>
            <person name="Haufschild T."/>
            <person name="Kabuu M."/>
            <person name="Sasikala C."/>
            <person name="Jogler C."/>
            <person name="Ramana C."/>
        </authorList>
    </citation>
    <scope>NUCLEOTIDE SEQUENCE [LARGE SCALE GENOMIC DNA]</scope>
    <source>
        <strain evidence="2">JC673</strain>
    </source>
</reference>
<comment type="caution">
    <text evidence="1">The sequence shown here is derived from an EMBL/GenBank/DDBJ whole genome shotgun (WGS) entry which is preliminary data.</text>
</comment>
<sequence length="94" mass="10416">MLYSAPVRQRLVELAAAARTRGDGGAFVVALREFDHRLRVYPQFGEPLVDLLAEAGQVRLGAVPPLAMRYGVLEERRLVLVAVPPVLLPKRVEE</sequence>
<accession>A0ABU5F137</accession>
<keyword evidence="2" id="KW-1185">Reference proteome</keyword>
<evidence type="ECO:0000313" key="2">
    <source>
        <dbReference type="Proteomes" id="UP001272242"/>
    </source>
</evidence>
<organism evidence="1 2">
    <name type="scientific">Gemmata algarum</name>
    <dbReference type="NCBI Taxonomy" id="2975278"/>
    <lineage>
        <taxon>Bacteria</taxon>
        <taxon>Pseudomonadati</taxon>
        <taxon>Planctomycetota</taxon>
        <taxon>Planctomycetia</taxon>
        <taxon>Gemmatales</taxon>
        <taxon>Gemmataceae</taxon>
        <taxon>Gemmata</taxon>
    </lineage>
</organism>
<evidence type="ECO:0000313" key="1">
    <source>
        <dbReference type="EMBL" id="MDY3559813.1"/>
    </source>
</evidence>
<name>A0ABU5F137_9BACT</name>
<proteinExistence type="predicted"/>